<dbReference type="AlphaFoldDB" id="A0ABD1G6P0"/>
<accession>A0ABD1G6P0</accession>
<evidence type="ECO:0000313" key="2">
    <source>
        <dbReference type="Proteomes" id="UP001567538"/>
    </source>
</evidence>
<dbReference type="Proteomes" id="UP001567538">
    <property type="component" value="Unassembled WGS sequence"/>
</dbReference>
<keyword evidence="2" id="KW-1185">Reference proteome</keyword>
<gene>
    <name evidence="1" type="ORF">AAHA92_24222</name>
</gene>
<organism evidence="1 2">
    <name type="scientific">Salvia divinorum</name>
    <name type="common">Maria pastora</name>
    <name type="synonym">Diviner's sage</name>
    <dbReference type="NCBI Taxonomy" id="28513"/>
    <lineage>
        <taxon>Eukaryota</taxon>
        <taxon>Viridiplantae</taxon>
        <taxon>Streptophyta</taxon>
        <taxon>Embryophyta</taxon>
        <taxon>Tracheophyta</taxon>
        <taxon>Spermatophyta</taxon>
        <taxon>Magnoliopsida</taxon>
        <taxon>eudicotyledons</taxon>
        <taxon>Gunneridae</taxon>
        <taxon>Pentapetalae</taxon>
        <taxon>asterids</taxon>
        <taxon>lamiids</taxon>
        <taxon>Lamiales</taxon>
        <taxon>Lamiaceae</taxon>
        <taxon>Nepetoideae</taxon>
        <taxon>Mentheae</taxon>
        <taxon>Salviinae</taxon>
        <taxon>Salvia</taxon>
        <taxon>Salvia subgen. Calosphace</taxon>
    </lineage>
</organism>
<evidence type="ECO:0000313" key="1">
    <source>
        <dbReference type="EMBL" id="KAL1539781.1"/>
    </source>
</evidence>
<proteinExistence type="predicted"/>
<comment type="caution">
    <text evidence="1">The sequence shown here is derived from an EMBL/GenBank/DDBJ whole genome shotgun (WGS) entry which is preliminary data.</text>
</comment>
<name>A0ABD1G6P0_SALDI</name>
<sequence length="169" mass="18899">MAYNHSDALENGAHPWLLAHDHRHAKEQSAGFEAYGIGSQSFFEMKPAPVLQGKSRSGQKNHLNWAKSGPQMQAICLGPKRKSCGTGVFIPRGQPTDPQVSNKTAFSPVLLPSRVIQALNLNVHELGQEIKPHSEQSQQTKNVDEKLEKQKEDYISFSPEIILPEEWTY</sequence>
<dbReference type="PANTHER" id="PTHR33356:SF13">
    <property type="entry name" value="DUF4005 DOMAIN-CONTAINING PROTEIN"/>
    <property type="match status" value="1"/>
</dbReference>
<dbReference type="EMBL" id="JBEAFC010000009">
    <property type="protein sequence ID" value="KAL1539781.1"/>
    <property type="molecule type" value="Genomic_DNA"/>
</dbReference>
<reference evidence="1 2" key="1">
    <citation type="submission" date="2024-06" db="EMBL/GenBank/DDBJ databases">
        <title>A chromosome level genome sequence of Diviner's sage (Salvia divinorum).</title>
        <authorList>
            <person name="Ford S.A."/>
            <person name="Ro D.-K."/>
            <person name="Ness R.W."/>
            <person name="Phillips M.A."/>
        </authorList>
    </citation>
    <scope>NUCLEOTIDE SEQUENCE [LARGE SCALE GENOMIC DNA]</scope>
    <source>
        <strain evidence="1">SAF-2024a</strain>
        <tissue evidence="1">Leaf</tissue>
    </source>
</reference>
<protein>
    <submittedName>
        <fullName evidence="1">Uncharacterized protein</fullName>
    </submittedName>
</protein>
<dbReference type="PANTHER" id="PTHR33356">
    <property type="entry name" value="TIP41-LIKE PROTEIN"/>
    <property type="match status" value="1"/>
</dbReference>